<feature type="compositionally biased region" description="Basic and acidic residues" evidence="1">
    <location>
        <begin position="59"/>
        <end position="69"/>
    </location>
</feature>
<feature type="compositionally biased region" description="Polar residues" evidence="1">
    <location>
        <begin position="401"/>
        <end position="432"/>
    </location>
</feature>
<feature type="compositionally biased region" description="Polar residues" evidence="1">
    <location>
        <begin position="337"/>
        <end position="353"/>
    </location>
</feature>
<dbReference type="EMBL" id="CAUWAG010000010">
    <property type="protein sequence ID" value="CAJ2507205.1"/>
    <property type="molecule type" value="Genomic_DNA"/>
</dbReference>
<evidence type="ECO:0000313" key="3">
    <source>
        <dbReference type="EMBL" id="CAJ2507205.1"/>
    </source>
</evidence>
<feature type="domain" description="WW" evidence="2">
    <location>
        <begin position="8"/>
        <end position="32"/>
    </location>
</feature>
<feature type="region of interest" description="Disordered" evidence="1">
    <location>
        <begin position="581"/>
        <end position="643"/>
    </location>
</feature>
<feature type="region of interest" description="Disordered" evidence="1">
    <location>
        <begin position="383"/>
        <end position="479"/>
    </location>
</feature>
<reference evidence="3" key="1">
    <citation type="submission" date="2023-10" db="EMBL/GenBank/DDBJ databases">
        <authorList>
            <person name="Hackl T."/>
        </authorList>
    </citation>
    <scope>NUCLEOTIDE SEQUENCE</scope>
</reference>
<gene>
    <name evidence="3" type="ORF">KHLLAP_LOCUS7673</name>
</gene>
<comment type="caution">
    <text evidence="3">The sequence shown here is derived from an EMBL/GenBank/DDBJ whole genome shotgun (WGS) entry which is preliminary data.</text>
</comment>
<dbReference type="AlphaFoldDB" id="A0AAI8VLM9"/>
<accession>A0AAI8VLM9</accession>
<feature type="compositionally biased region" description="Low complexity" evidence="1">
    <location>
        <begin position="598"/>
        <end position="630"/>
    </location>
</feature>
<evidence type="ECO:0000313" key="4">
    <source>
        <dbReference type="Proteomes" id="UP001295740"/>
    </source>
</evidence>
<name>A0AAI8VLM9_9PEZI</name>
<feature type="compositionally biased region" description="Low complexity" evidence="1">
    <location>
        <begin position="733"/>
        <end position="750"/>
    </location>
</feature>
<sequence>MLGLPEGWESDYGGSRWFYRYKPTGLTQFQFPKPGDEFPQFFDSGFGPLDVAPEERLAIERQAKRRSDCDGDNYPENNSRTGDTGRSKVPTLEEKEPMSATGYFDTGSYMYFGPGTYNDVSPVADDGDTAYMVSGKRAKEAMRNLAADISPEPTPPVTHIQPVTTESVPGHSFTSESVELVAPEFTTSASQRKPDVYELHEGGGQMWSPLGFIAELASSDTVKCAEELTPIELDATSMTIASTRTKAAQDDPVELPTLGSPVERQPTTPKSTSPPLQHVEPNPLCSASFAQPPLKPKIDHTRNISPTTSGMVQEQNARASEGPVSDSTGHTKYQPWTPAQSPDVQDSKQSSRISMAPSKMSVLQSQDSELGIISGVDASLNPGQGVPDALAPPSGPRLINANVTPPQQTESSTDLTVGSGLSQGPSVSQPGAHQQDDSDSKCSQAAFGGPPQQVANNLSPPLPPRPVAKHMTSTGTSGMDQEQSLAQTYLAQGQQFAQTLGGQPYTLQAALHGKPFNSAQASAAITDAGKGMKKWAKRVWQNPAMKQTTAAIGGAIFAESMGGDGAAGAALANQIFNTSQARPQGGQLQPQRPPGPPHAQTAPAQVPANPVSVQQQQQQIQAAQSMHQQQTGMPIGVQTPGRPPVVQNPAIAGMTVNMNAQMQQGGSNRPPQPMARPPVGRPPPPQMVQQSFASQQPGFQVQGQVLMDPTVAASASLVSAAFGVARRDERQQSNHTQPQPQPQTNPQAQPEQHEPPSETNAAADHSTSDYFFAPETTIYVKNTTAVADTTYVDAAYIGTTYVDTVQADTTQDEATYEDTTYMDTACGDIIHVDTTCVDTTYADSTYVDTTYVDVNYNETVYTEETVSMVSVDESMSYAGGSEWAVSTIDTDYSGGDWGDCGDLI</sequence>
<feature type="region of interest" description="Disordered" evidence="1">
    <location>
        <begin position="59"/>
        <end position="95"/>
    </location>
</feature>
<protein>
    <submittedName>
        <fullName evidence="3">Uu.00g083910.m01.CDS01</fullName>
    </submittedName>
</protein>
<feature type="region of interest" description="Disordered" evidence="1">
    <location>
        <begin position="727"/>
        <end position="763"/>
    </location>
</feature>
<dbReference type="PROSITE" id="PS01159">
    <property type="entry name" value="WW_DOMAIN_1"/>
    <property type="match status" value="1"/>
</dbReference>
<dbReference type="InterPro" id="IPR001202">
    <property type="entry name" value="WW_dom"/>
</dbReference>
<feature type="compositionally biased region" description="Basic and acidic residues" evidence="1">
    <location>
        <begin position="83"/>
        <end position="95"/>
    </location>
</feature>
<evidence type="ECO:0000256" key="1">
    <source>
        <dbReference type="SAM" id="MobiDB-lite"/>
    </source>
</evidence>
<feature type="compositionally biased region" description="Polar residues" evidence="1">
    <location>
        <begin position="303"/>
        <end position="318"/>
    </location>
</feature>
<keyword evidence="4" id="KW-1185">Reference proteome</keyword>
<feature type="compositionally biased region" description="Polar residues" evidence="1">
    <location>
        <begin position="265"/>
        <end position="275"/>
    </location>
</feature>
<feature type="region of interest" description="Disordered" evidence="1">
    <location>
        <begin position="244"/>
        <end position="365"/>
    </location>
</feature>
<feature type="compositionally biased region" description="Low complexity" evidence="1">
    <location>
        <begin position="581"/>
        <end position="590"/>
    </location>
</feature>
<feature type="region of interest" description="Disordered" evidence="1">
    <location>
        <begin position="661"/>
        <end position="696"/>
    </location>
</feature>
<evidence type="ECO:0000259" key="2">
    <source>
        <dbReference type="PROSITE" id="PS01159"/>
    </source>
</evidence>
<proteinExistence type="predicted"/>
<organism evidence="3 4">
    <name type="scientific">Anthostomella pinea</name>
    <dbReference type="NCBI Taxonomy" id="933095"/>
    <lineage>
        <taxon>Eukaryota</taxon>
        <taxon>Fungi</taxon>
        <taxon>Dikarya</taxon>
        <taxon>Ascomycota</taxon>
        <taxon>Pezizomycotina</taxon>
        <taxon>Sordariomycetes</taxon>
        <taxon>Xylariomycetidae</taxon>
        <taxon>Xylariales</taxon>
        <taxon>Xylariaceae</taxon>
        <taxon>Anthostomella</taxon>
    </lineage>
</organism>
<dbReference type="Proteomes" id="UP001295740">
    <property type="component" value="Unassembled WGS sequence"/>
</dbReference>
<feature type="compositionally biased region" description="Pro residues" evidence="1">
    <location>
        <begin position="670"/>
        <end position="686"/>
    </location>
</feature>